<dbReference type="EMBL" id="CP089291">
    <property type="protein sequence ID" value="UOF91833.1"/>
    <property type="molecule type" value="Genomic_DNA"/>
</dbReference>
<evidence type="ECO:0000256" key="7">
    <source>
        <dbReference type="SAM" id="Phobius"/>
    </source>
</evidence>
<dbReference type="InterPro" id="IPR050539">
    <property type="entry name" value="ThrE_Dicarb/AminoAcid_Exp"/>
</dbReference>
<dbReference type="PANTHER" id="PTHR34390:SF2">
    <property type="entry name" value="SUCCINATE TRANSPORTER SUBUNIT YJJP-RELATED"/>
    <property type="match status" value="1"/>
</dbReference>
<feature type="transmembrane region" description="Helical" evidence="7">
    <location>
        <begin position="198"/>
        <end position="217"/>
    </location>
</feature>
<reference evidence="9" key="1">
    <citation type="submission" date="2021-12" db="EMBL/GenBank/DDBJ databases">
        <title>Alicyclobacillaceae gen. nov., sp. nov., isolated from chalcocite enrichment system.</title>
        <authorList>
            <person name="Jiang Z."/>
        </authorList>
    </citation>
    <scope>NUCLEOTIDE SEQUENCE</scope>
    <source>
        <strain evidence="9">MYW30-H2</strain>
    </source>
</reference>
<evidence type="ECO:0000256" key="5">
    <source>
        <dbReference type="ARBA" id="ARBA00023136"/>
    </source>
</evidence>
<keyword evidence="4 7" id="KW-1133">Transmembrane helix</keyword>
<evidence type="ECO:0000313" key="9">
    <source>
        <dbReference type="EMBL" id="UOF91833.1"/>
    </source>
</evidence>
<keyword evidence="2" id="KW-1003">Cell membrane</keyword>
<sequence>MQSTEPSIEAILQLCLEASRVMVYCGAETSRVEEIIYRLATASHVEQVESFVTPTGIFIMVKKFGKTLTQLARVTSDASIDLNKVTKVNDISRKYCRGEYSADEAIEQIRCIVKERPPYPGWLRQICAGVSGGAFALLFHGSWKDILPGFLSALLANMLAEIPDYRIPRFLNVFVGALGGSLLGLAFLRLGFGEHTETIIIGAIIPLLPGLSITNAIRDLMAGDLLAGVARCGEAVLTTLSIAVAVGIGLSMFGVPT</sequence>
<dbReference type="InterPro" id="IPR010619">
    <property type="entry name" value="ThrE-like_N"/>
</dbReference>
<accession>A0ABY4CRK4</accession>
<keyword evidence="5 7" id="KW-0472">Membrane</keyword>
<feature type="transmembrane region" description="Helical" evidence="7">
    <location>
        <begin position="170"/>
        <end position="192"/>
    </location>
</feature>
<feature type="transmembrane region" description="Helical" evidence="7">
    <location>
        <begin position="229"/>
        <end position="253"/>
    </location>
</feature>
<feature type="domain" description="Threonine/serine exporter-like N-terminal" evidence="8">
    <location>
        <begin position="14"/>
        <end position="252"/>
    </location>
</feature>
<name>A0ABY4CRK4_9BACL</name>
<gene>
    <name evidence="9" type="ORF">LSG31_06220</name>
</gene>
<evidence type="ECO:0000256" key="3">
    <source>
        <dbReference type="ARBA" id="ARBA00022692"/>
    </source>
</evidence>
<keyword evidence="3 7" id="KW-0812">Transmembrane</keyword>
<evidence type="ECO:0000256" key="1">
    <source>
        <dbReference type="ARBA" id="ARBA00004651"/>
    </source>
</evidence>
<keyword evidence="10" id="KW-1185">Reference proteome</keyword>
<evidence type="ECO:0000256" key="6">
    <source>
        <dbReference type="ARBA" id="ARBA00034125"/>
    </source>
</evidence>
<evidence type="ECO:0000313" key="10">
    <source>
        <dbReference type="Proteomes" id="UP000830167"/>
    </source>
</evidence>
<proteinExistence type="inferred from homology"/>
<protein>
    <submittedName>
        <fullName evidence="9">Threonine/serine exporter family protein</fullName>
    </submittedName>
</protein>
<dbReference type="Pfam" id="PF06738">
    <property type="entry name" value="ThrE"/>
    <property type="match status" value="1"/>
</dbReference>
<dbReference type="Proteomes" id="UP000830167">
    <property type="component" value="Chromosome"/>
</dbReference>
<dbReference type="PANTHER" id="PTHR34390">
    <property type="entry name" value="UPF0442 PROTEIN YJJB-RELATED"/>
    <property type="match status" value="1"/>
</dbReference>
<organism evidence="9 10">
    <name type="scientific">Fodinisporobacter ferrooxydans</name>
    <dbReference type="NCBI Taxonomy" id="2901836"/>
    <lineage>
        <taxon>Bacteria</taxon>
        <taxon>Bacillati</taxon>
        <taxon>Bacillota</taxon>
        <taxon>Bacilli</taxon>
        <taxon>Bacillales</taxon>
        <taxon>Alicyclobacillaceae</taxon>
        <taxon>Fodinisporobacter</taxon>
    </lineage>
</organism>
<comment type="subcellular location">
    <subcellularLocation>
        <location evidence="1">Cell membrane</location>
        <topology evidence="1">Multi-pass membrane protein</topology>
    </subcellularLocation>
</comment>
<evidence type="ECO:0000259" key="8">
    <source>
        <dbReference type="Pfam" id="PF06738"/>
    </source>
</evidence>
<evidence type="ECO:0000256" key="4">
    <source>
        <dbReference type="ARBA" id="ARBA00022989"/>
    </source>
</evidence>
<evidence type="ECO:0000256" key="2">
    <source>
        <dbReference type="ARBA" id="ARBA00022475"/>
    </source>
</evidence>
<dbReference type="RefSeq" id="WP_347438523.1">
    <property type="nucleotide sequence ID" value="NZ_CP089291.1"/>
</dbReference>
<comment type="similarity">
    <text evidence="6">Belongs to the ThrE exporter (TC 2.A.79) family.</text>
</comment>